<dbReference type="Proteomes" id="UP001174694">
    <property type="component" value="Unassembled WGS sequence"/>
</dbReference>
<dbReference type="SUPFAM" id="SSF53474">
    <property type="entry name" value="alpha/beta-Hydrolases"/>
    <property type="match status" value="1"/>
</dbReference>
<accession>A0AA38VHK2</accession>
<organism evidence="3 4">
    <name type="scientific">Pleurostoma richardsiae</name>
    <dbReference type="NCBI Taxonomy" id="41990"/>
    <lineage>
        <taxon>Eukaryota</taxon>
        <taxon>Fungi</taxon>
        <taxon>Dikarya</taxon>
        <taxon>Ascomycota</taxon>
        <taxon>Pezizomycotina</taxon>
        <taxon>Sordariomycetes</taxon>
        <taxon>Sordariomycetidae</taxon>
        <taxon>Calosphaeriales</taxon>
        <taxon>Pleurostomataceae</taxon>
        <taxon>Pleurostoma</taxon>
    </lineage>
</organism>
<dbReference type="AlphaFoldDB" id="A0AA38VHK2"/>
<gene>
    <name evidence="3" type="ORF">NKR23_g3081</name>
</gene>
<dbReference type="PANTHER" id="PTHR48081:SF3">
    <property type="entry name" value="ALPHA_BETA HYDROLASE FOLD-3 DOMAIN-CONTAINING PROTEIN"/>
    <property type="match status" value="1"/>
</dbReference>
<reference evidence="3" key="1">
    <citation type="submission" date="2022-07" db="EMBL/GenBank/DDBJ databases">
        <title>Fungi with potential for degradation of polypropylene.</title>
        <authorList>
            <person name="Gostincar C."/>
        </authorList>
    </citation>
    <scope>NUCLEOTIDE SEQUENCE</scope>
    <source>
        <strain evidence="3">EXF-13308</strain>
    </source>
</reference>
<evidence type="ECO:0000259" key="2">
    <source>
        <dbReference type="Pfam" id="PF07859"/>
    </source>
</evidence>
<dbReference type="EMBL" id="JANBVO010000006">
    <property type="protein sequence ID" value="KAJ9151384.1"/>
    <property type="molecule type" value="Genomic_DNA"/>
</dbReference>
<dbReference type="Gene3D" id="3.40.50.1820">
    <property type="entry name" value="alpha/beta hydrolase"/>
    <property type="match status" value="1"/>
</dbReference>
<dbReference type="PANTHER" id="PTHR48081">
    <property type="entry name" value="AB HYDROLASE SUPERFAMILY PROTEIN C4A8.06C"/>
    <property type="match status" value="1"/>
</dbReference>
<dbReference type="InterPro" id="IPR050300">
    <property type="entry name" value="GDXG_lipolytic_enzyme"/>
</dbReference>
<evidence type="ECO:0000313" key="4">
    <source>
        <dbReference type="Proteomes" id="UP001174694"/>
    </source>
</evidence>
<evidence type="ECO:0000313" key="3">
    <source>
        <dbReference type="EMBL" id="KAJ9151384.1"/>
    </source>
</evidence>
<protein>
    <submittedName>
        <fullName evidence="3">Alpha/beta-Hydrolase</fullName>
    </submittedName>
</protein>
<keyword evidence="4" id="KW-1185">Reference proteome</keyword>
<name>A0AA38VHK2_9PEZI</name>
<evidence type="ECO:0000256" key="1">
    <source>
        <dbReference type="ARBA" id="ARBA00022801"/>
    </source>
</evidence>
<comment type="caution">
    <text evidence="3">The sequence shown here is derived from an EMBL/GenBank/DDBJ whole genome shotgun (WGS) entry which is preliminary data.</text>
</comment>
<dbReference type="Pfam" id="PF07859">
    <property type="entry name" value="Abhydrolase_3"/>
    <property type="match status" value="1"/>
</dbReference>
<dbReference type="InterPro" id="IPR029058">
    <property type="entry name" value="AB_hydrolase_fold"/>
</dbReference>
<keyword evidence="1" id="KW-0378">Hydrolase</keyword>
<dbReference type="GO" id="GO:0016787">
    <property type="term" value="F:hydrolase activity"/>
    <property type="evidence" value="ECO:0007669"/>
    <property type="project" value="UniProtKB-KW"/>
</dbReference>
<feature type="domain" description="Alpha/beta hydrolase fold-3" evidence="2">
    <location>
        <begin position="41"/>
        <end position="165"/>
    </location>
</feature>
<sequence length="304" mass="33580">MASKFELFSRTDLVYKTIGDTPFVASVLIPKGAIGGNRPLLVHFHGGGLMVGDRMYEDWYPRWLLQYAESEGAVVVTPDYRKIPEANGVDILNDVEDFWSWVRDTLPAKISEISPGMSLDLSRVAAAGESAGGYLSLESAFLFPEAGIKLVMAQYPTIDLSHPAYNPPPAQQVPPEKSVVDKFVRGLAPGAIRLSSLPPDHWELFGAIIAEGRHRELIGSDERLLLLKSLEAAQNPPATWIAQGESDFIIPKVVTDNFVKEAKRIHPATPIHYSVQPGSHGFDVESTMDDPWVQEGINFAKKYW</sequence>
<dbReference type="InterPro" id="IPR013094">
    <property type="entry name" value="AB_hydrolase_3"/>
</dbReference>
<proteinExistence type="predicted"/>